<dbReference type="GO" id="GO:0000976">
    <property type="term" value="F:transcription cis-regulatory region binding"/>
    <property type="evidence" value="ECO:0007669"/>
    <property type="project" value="TreeGrafter"/>
</dbReference>
<dbReference type="InterPro" id="IPR028082">
    <property type="entry name" value="Peripla_BP_I"/>
</dbReference>
<dbReference type="CDD" id="cd06267">
    <property type="entry name" value="PBP1_LacI_sugar_binding-like"/>
    <property type="match status" value="1"/>
</dbReference>
<evidence type="ECO:0000259" key="5">
    <source>
        <dbReference type="PROSITE" id="PS50943"/>
    </source>
</evidence>
<dbReference type="PANTHER" id="PTHR30146:SF109">
    <property type="entry name" value="HTH-TYPE TRANSCRIPTIONAL REGULATOR GALS"/>
    <property type="match status" value="1"/>
</dbReference>
<dbReference type="Pfam" id="PF13377">
    <property type="entry name" value="Peripla_BP_3"/>
    <property type="match status" value="1"/>
</dbReference>
<dbReference type="PROSITE" id="PS50943">
    <property type="entry name" value="HTH_CROC1"/>
    <property type="match status" value="1"/>
</dbReference>
<dbReference type="AlphaFoldDB" id="A0A3E2DNN6"/>
<dbReference type="SMART" id="SM00354">
    <property type="entry name" value="HTH_LACI"/>
    <property type="match status" value="1"/>
</dbReference>
<dbReference type="Pfam" id="PF00356">
    <property type="entry name" value="LacI"/>
    <property type="match status" value="1"/>
</dbReference>
<gene>
    <name evidence="6" type="ORF">CHT91_01475</name>
</gene>
<reference evidence="6 7" key="1">
    <citation type="submission" date="2017-07" db="EMBL/GenBank/DDBJ databases">
        <authorList>
            <person name="Sun Z.S."/>
            <person name="Albrecht U."/>
            <person name="Echele G."/>
            <person name="Lee C.C."/>
        </authorList>
    </citation>
    <scope>NUCLEOTIDE SEQUENCE [LARGE SCALE GENOMIC DNA]</scope>
    <source>
        <strain evidence="6 7">P16-029</strain>
    </source>
</reference>
<evidence type="ECO:0000256" key="1">
    <source>
        <dbReference type="ARBA" id="ARBA00023015"/>
    </source>
</evidence>
<keyword evidence="1" id="KW-0805">Transcription regulation</keyword>
<dbReference type="Gene3D" id="3.40.50.2300">
    <property type="match status" value="2"/>
</dbReference>
<dbReference type="InterPro" id="IPR000843">
    <property type="entry name" value="HTH_LacI"/>
</dbReference>
<keyword evidence="2" id="KW-0238">DNA-binding</keyword>
<feature type="domain" description="HTH lacI-type" evidence="4">
    <location>
        <begin position="8"/>
        <end position="62"/>
    </location>
</feature>
<dbReference type="Gene3D" id="1.10.260.40">
    <property type="entry name" value="lambda repressor-like DNA-binding domains"/>
    <property type="match status" value="1"/>
</dbReference>
<dbReference type="PANTHER" id="PTHR30146">
    <property type="entry name" value="LACI-RELATED TRANSCRIPTIONAL REPRESSOR"/>
    <property type="match status" value="1"/>
</dbReference>
<evidence type="ECO:0000256" key="2">
    <source>
        <dbReference type="ARBA" id="ARBA00023125"/>
    </source>
</evidence>
<dbReference type="GO" id="GO:0003700">
    <property type="term" value="F:DNA-binding transcription factor activity"/>
    <property type="evidence" value="ECO:0007669"/>
    <property type="project" value="TreeGrafter"/>
</dbReference>
<name>A0A3E2DNN6_9ACTN</name>
<dbReference type="InterPro" id="IPR046335">
    <property type="entry name" value="LacI/GalR-like_sensor"/>
</dbReference>
<dbReference type="InterPro" id="IPR010982">
    <property type="entry name" value="Lambda_DNA-bd_dom_sf"/>
</dbReference>
<accession>A0A3E2DNN6</accession>
<evidence type="ECO:0000313" key="6">
    <source>
        <dbReference type="EMBL" id="RFT47005.1"/>
    </source>
</evidence>
<dbReference type="SUPFAM" id="SSF53822">
    <property type="entry name" value="Periplasmic binding protein-like I"/>
    <property type="match status" value="1"/>
</dbReference>
<feature type="domain" description="HTH cro/C1-type" evidence="5">
    <location>
        <begin position="9"/>
        <end position="52"/>
    </location>
</feature>
<keyword evidence="3" id="KW-0804">Transcription</keyword>
<sequence>MSEDTGRPTMHDVARVAGVSHATVSRVLNGHTNVAPATARAVADAIITTGYVPNRAARSLRVQSTDTVVLVARENVNVFYTEPTLSPMASGANLRLSEHGYQMLLALVDDPRSAERVGSLIAGGSFDAAILVAMTNEDPLVARLMATNIPLVTASTPFPGSDIPSADTDNVGGARAITERLVATGRSKVVAIGGPSWAPVTPLRLDGFHQGARNAALGHTTVDGWTLAAGERAMSELLQRYPDLDGVVVASDLLATGAIRVLNEAGRRVPQDVGVVGFDDAPAATLSDPPLSTVRSDARATGAALADMVVAQIRGQELPQRHLVIPNEVLWRESA</sequence>
<organism evidence="6 7">
    <name type="scientific">Cutibacterium avidum</name>
    <dbReference type="NCBI Taxonomy" id="33010"/>
    <lineage>
        <taxon>Bacteria</taxon>
        <taxon>Bacillati</taxon>
        <taxon>Actinomycetota</taxon>
        <taxon>Actinomycetes</taxon>
        <taxon>Propionibacteriales</taxon>
        <taxon>Propionibacteriaceae</taxon>
        <taxon>Cutibacterium</taxon>
    </lineage>
</organism>
<evidence type="ECO:0000259" key="4">
    <source>
        <dbReference type="PROSITE" id="PS50932"/>
    </source>
</evidence>
<evidence type="ECO:0000313" key="7">
    <source>
        <dbReference type="Proteomes" id="UP000259211"/>
    </source>
</evidence>
<dbReference type="PRINTS" id="PR00036">
    <property type="entry name" value="HTHLACI"/>
</dbReference>
<dbReference type="SUPFAM" id="SSF47413">
    <property type="entry name" value="lambda repressor-like DNA-binding domains"/>
    <property type="match status" value="1"/>
</dbReference>
<dbReference type="InterPro" id="IPR001387">
    <property type="entry name" value="Cro/C1-type_HTH"/>
</dbReference>
<proteinExistence type="predicted"/>
<comment type="caution">
    <text evidence="6">The sequence shown here is derived from an EMBL/GenBank/DDBJ whole genome shotgun (WGS) entry which is preliminary data.</text>
</comment>
<dbReference type="PROSITE" id="PS50932">
    <property type="entry name" value="HTH_LACI_2"/>
    <property type="match status" value="1"/>
</dbReference>
<dbReference type="Proteomes" id="UP000259211">
    <property type="component" value="Unassembled WGS sequence"/>
</dbReference>
<evidence type="ECO:0000256" key="3">
    <source>
        <dbReference type="ARBA" id="ARBA00023163"/>
    </source>
</evidence>
<dbReference type="EMBL" id="NOWI01000001">
    <property type="protein sequence ID" value="RFT47005.1"/>
    <property type="molecule type" value="Genomic_DNA"/>
</dbReference>
<protein>
    <submittedName>
        <fullName evidence="6">LacI family transcriptional regulator</fullName>
    </submittedName>
</protein>
<dbReference type="PROSITE" id="PS00356">
    <property type="entry name" value="HTH_LACI_1"/>
    <property type="match status" value="1"/>
</dbReference>
<dbReference type="CDD" id="cd01392">
    <property type="entry name" value="HTH_LacI"/>
    <property type="match status" value="1"/>
</dbReference>